<dbReference type="EMBL" id="OX597839">
    <property type="protein sequence ID" value="CAI9741380.1"/>
    <property type="molecule type" value="Genomic_DNA"/>
</dbReference>
<feature type="region of interest" description="Disordered" evidence="1">
    <location>
        <begin position="48"/>
        <end position="72"/>
    </location>
</feature>
<accession>A0AA36FJL1</accession>
<organism evidence="2 3">
    <name type="scientific">Octopus vulgaris</name>
    <name type="common">Common octopus</name>
    <dbReference type="NCBI Taxonomy" id="6645"/>
    <lineage>
        <taxon>Eukaryota</taxon>
        <taxon>Metazoa</taxon>
        <taxon>Spiralia</taxon>
        <taxon>Lophotrochozoa</taxon>
        <taxon>Mollusca</taxon>
        <taxon>Cephalopoda</taxon>
        <taxon>Coleoidea</taxon>
        <taxon>Octopodiformes</taxon>
        <taxon>Octopoda</taxon>
        <taxon>Incirrata</taxon>
        <taxon>Octopodidae</taxon>
        <taxon>Octopus</taxon>
    </lineage>
</organism>
<gene>
    <name evidence="2" type="ORF">OCTVUL_1B003326</name>
</gene>
<sequence>MSAEKRKITKLTSSSPGEITFGKLLTGNKGLRFKFDKISSILIISTTLSSSLQPPPPPPSPSSLPPPPPSSH</sequence>
<dbReference type="Proteomes" id="UP001162480">
    <property type="component" value="Chromosome 26"/>
</dbReference>
<evidence type="ECO:0000256" key="1">
    <source>
        <dbReference type="SAM" id="MobiDB-lite"/>
    </source>
</evidence>
<proteinExistence type="predicted"/>
<evidence type="ECO:0000313" key="2">
    <source>
        <dbReference type="EMBL" id="CAI9741380.1"/>
    </source>
</evidence>
<feature type="compositionally biased region" description="Pro residues" evidence="1">
    <location>
        <begin position="53"/>
        <end position="72"/>
    </location>
</feature>
<name>A0AA36FJL1_OCTVU</name>
<dbReference type="AlphaFoldDB" id="A0AA36FJL1"/>
<protein>
    <submittedName>
        <fullName evidence="2">Uncharacterized protein</fullName>
    </submittedName>
</protein>
<feature type="region of interest" description="Disordered" evidence="1">
    <location>
        <begin position="1"/>
        <end position="23"/>
    </location>
</feature>
<evidence type="ECO:0000313" key="3">
    <source>
        <dbReference type="Proteomes" id="UP001162480"/>
    </source>
</evidence>
<reference evidence="2" key="1">
    <citation type="submission" date="2023-08" db="EMBL/GenBank/DDBJ databases">
        <authorList>
            <person name="Alioto T."/>
            <person name="Alioto T."/>
            <person name="Gomez Garrido J."/>
        </authorList>
    </citation>
    <scope>NUCLEOTIDE SEQUENCE</scope>
</reference>
<keyword evidence="3" id="KW-1185">Reference proteome</keyword>